<comment type="caution">
    <text evidence="1">The sequence shown here is derived from an EMBL/GenBank/DDBJ whole genome shotgun (WGS) entry which is preliminary data.</text>
</comment>
<keyword evidence="2" id="KW-1185">Reference proteome</keyword>
<gene>
    <name evidence="1" type="ORF">MITSMUL_03379</name>
</gene>
<organism evidence="1 2">
    <name type="scientific">Mitsuokella multacida DSM 20544</name>
    <dbReference type="NCBI Taxonomy" id="500635"/>
    <lineage>
        <taxon>Bacteria</taxon>
        <taxon>Bacillati</taxon>
        <taxon>Bacillota</taxon>
        <taxon>Negativicutes</taxon>
        <taxon>Selenomonadales</taxon>
        <taxon>Selenomonadaceae</taxon>
        <taxon>Mitsuokella</taxon>
    </lineage>
</organism>
<dbReference type="STRING" id="500635.MITSMUL_03379"/>
<proteinExistence type="predicted"/>
<evidence type="ECO:0008006" key="3">
    <source>
        <dbReference type="Google" id="ProtNLM"/>
    </source>
</evidence>
<dbReference type="EMBL" id="ABWK02000001">
    <property type="protein sequence ID" value="EEX70241.1"/>
    <property type="molecule type" value="Genomic_DNA"/>
</dbReference>
<sequence length="268" mass="31040">MYFLDRQRGQDGRHIYRTSSFDYPLQRDQAGRYRVQSGELIRVCMTSDFFLAEADEWREEAWNIMYQRPDVIFFLLTKRPERIRAHLPSDWGEGWENVWLNVTCENQAMADRRMPVLLDVPAKHKGVMCAPLIGPVSLMPYLQNGAIEQVICGGENYDGARPCHYEWVKTLHDECLVHKTAFSFIETGTHFVKDGRSYFIRSKQCQAEQAYRSGLSFGHLPRFNLKTPIGFPLQPSDCYQPVYDGPHCKQCGSRRICNGCSHCGKCRR</sequence>
<name>C9KIX8_9FIRM</name>
<accession>C9KIX8</accession>
<dbReference type="AlphaFoldDB" id="C9KIX8"/>
<dbReference type="Pfam" id="PF07505">
    <property type="entry name" value="DUF5131"/>
    <property type="match status" value="1"/>
</dbReference>
<dbReference type="HOGENOM" id="CLU_054184_2_0_9"/>
<evidence type="ECO:0000313" key="2">
    <source>
        <dbReference type="Proteomes" id="UP000003671"/>
    </source>
</evidence>
<reference evidence="1" key="1">
    <citation type="submission" date="2009-09" db="EMBL/GenBank/DDBJ databases">
        <authorList>
            <person name="Weinstock G."/>
            <person name="Sodergren E."/>
            <person name="Clifton S."/>
            <person name="Fulton L."/>
            <person name="Fulton B."/>
            <person name="Courtney L."/>
            <person name="Fronick C."/>
            <person name="Harrison M."/>
            <person name="Strong C."/>
            <person name="Farmer C."/>
            <person name="Delahaunty K."/>
            <person name="Markovic C."/>
            <person name="Hall O."/>
            <person name="Minx P."/>
            <person name="Tomlinson C."/>
            <person name="Mitreva M."/>
            <person name="Nelson J."/>
            <person name="Hou S."/>
            <person name="Wollam A."/>
            <person name="Pepin K.H."/>
            <person name="Johnson M."/>
            <person name="Bhonagiri V."/>
            <person name="Nash W.E."/>
            <person name="Warren W."/>
            <person name="Chinwalla A."/>
            <person name="Mardis E.R."/>
            <person name="Wilson R.K."/>
        </authorList>
    </citation>
    <scope>NUCLEOTIDE SEQUENCE [LARGE SCALE GENOMIC DNA]</scope>
    <source>
        <strain evidence="1">DSM 20544</strain>
    </source>
</reference>
<dbReference type="PATRIC" id="fig|500635.8.peg.279"/>
<evidence type="ECO:0000313" key="1">
    <source>
        <dbReference type="EMBL" id="EEX70241.1"/>
    </source>
</evidence>
<dbReference type="eggNOG" id="COG4422">
    <property type="taxonomic scope" value="Bacteria"/>
</dbReference>
<dbReference type="Proteomes" id="UP000003671">
    <property type="component" value="Unassembled WGS sequence"/>
</dbReference>
<protein>
    <recommendedName>
        <fullName evidence="3">Phage protein Gp37/Gp68</fullName>
    </recommendedName>
</protein>
<dbReference type="InterPro" id="IPR011101">
    <property type="entry name" value="DUF5131"/>
</dbReference>